<accession>A0A4R2JWZ8</accession>
<organism evidence="5 6">
    <name type="scientific">Actinocrispum wychmicini</name>
    <dbReference type="NCBI Taxonomy" id="1213861"/>
    <lineage>
        <taxon>Bacteria</taxon>
        <taxon>Bacillati</taxon>
        <taxon>Actinomycetota</taxon>
        <taxon>Actinomycetes</taxon>
        <taxon>Pseudonocardiales</taxon>
        <taxon>Pseudonocardiaceae</taxon>
        <taxon>Actinocrispum</taxon>
    </lineage>
</organism>
<evidence type="ECO:0000256" key="2">
    <source>
        <dbReference type="ARBA" id="ARBA00022801"/>
    </source>
</evidence>
<dbReference type="PROSITE" id="PS00122">
    <property type="entry name" value="CARBOXYLESTERASE_B_1"/>
    <property type="match status" value="1"/>
</dbReference>
<dbReference type="EMBL" id="SLWS01000002">
    <property type="protein sequence ID" value="TCO61908.1"/>
    <property type="molecule type" value="Genomic_DNA"/>
</dbReference>
<dbReference type="PANTHER" id="PTHR11559">
    <property type="entry name" value="CARBOXYLESTERASE"/>
    <property type="match status" value="1"/>
</dbReference>
<dbReference type="AlphaFoldDB" id="A0A4R2JWZ8"/>
<evidence type="ECO:0000256" key="3">
    <source>
        <dbReference type="RuleBase" id="RU361235"/>
    </source>
</evidence>
<dbReference type="SUPFAM" id="SSF53474">
    <property type="entry name" value="alpha/beta-Hydrolases"/>
    <property type="match status" value="1"/>
</dbReference>
<proteinExistence type="inferred from homology"/>
<gene>
    <name evidence="5" type="ORF">EV192_10245</name>
</gene>
<dbReference type="InterPro" id="IPR019826">
    <property type="entry name" value="Carboxylesterase_B_AS"/>
</dbReference>
<dbReference type="Gene3D" id="3.40.50.1820">
    <property type="entry name" value="alpha/beta hydrolase"/>
    <property type="match status" value="1"/>
</dbReference>
<feature type="domain" description="Carboxylesterase type B" evidence="4">
    <location>
        <begin position="5"/>
        <end position="491"/>
    </location>
</feature>
<evidence type="ECO:0000259" key="4">
    <source>
        <dbReference type="Pfam" id="PF00135"/>
    </source>
</evidence>
<dbReference type="GO" id="GO:0016787">
    <property type="term" value="F:hydrolase activity"/>
    <property type="evidence" value="ECO:0007669"/>
    <property type="project" value="UniProtKB-KW"/>
</dbReference>
<reference evidence="5 6" key="1">
    <citation type="submission" date="2019-03" db="EMBL/GenBank/DDBJ databases">
        <title>Genomic Encyclopedia of Type Strains, Phase IV (KMG-IV): sequencing the most valuable type-strain genomes for metagenomic binning, comparative biology and taxonomic classification.</title>
        <authorList>
            <person name="Goeker M."/>
        </authorList>
    </citation>
    <scope>NUCLEOTIDE SEQUENCE [LARGE SCALE GENOMIC DNA]</scope>
    <source>
        <strain evidence="5 6">DSM 45934</strain>
    </source>
</reference>
<dbReference type="Proteomes" id="UP000295680">
    <property type="component" value="Unassembled WGS sequence"/>
</dbReference>
<name>A0A4R2JWZ8_9PSEU</name>
<evidence type="ECO:0000313" key="6">
    <source>
        <dbReference type="Proteomes" id="UP000295680"/>
    </source>
</evidence>
<comment type="similarity">
    <text evidence="1 3">Belongs to the type-B carboxylesterase/lipase family.</text>
</comment>
<dbReference type="InterPro" id="IPR002018">
    <property type="entry name" value="CarbesteraseB"/>
</dbReference>
<dbReference type="InterPro" id="IPR029058">
    <property type="entry name" value="AB_hydrolase_fold"/>
</dbReference>
<dbReference type="InterPro" id="IPR050309">
    <property type="entry name" value="Type-B_Carboxylest/Lipase"/>
</dbReference>
<evidence type="ECO:0000313" key="5">
    <source>
        <dbReference type="EMBL" id="TCO61908.1"/>
    </source>
</evidence>
<dbReference type="Pfam" id="PF00135">
    <property type="entry name" value="COesterase"/>
    <property type="match status" value="1"/>
</dbReference>
<keyword evidence="6" id="KW-1185">Reference proteome</keyword>
<comment type="caution">
    <text evidence="5">The sequence shown here is derived from an EMBL/GenBank/DDBJ whole genome shotgun (WGS) entry which is preliminary data.</text>
</comment>
<sequence length="520" mass="55517">MTGGPVVDTAAGKVRGVTVDDVHMFKGIPYGGPTGGANRFQPPTAPAAWTGVREAIEFGPACPQAPRALRPQEGDTLVDLFDAPASHKQSEDMLTVNVWTTGLDAAGKRPVIVNLHPGAFLFGWAAWSIFDGAALARRGDVVVVSPTYRLGVLGFLHLAELGGEQYASAGNVGLLDVVGALRWVKDNIAGFGGDPDNVTLMGESAGGGAVNALLAMPAARGLYHKAFSVSAGGSLGILPEDATRTAEAVLHEVGCTPPDLSRLHEVSAGRLIMAHIKAGAKTGGQFHFGGTFRLGPVLDGVVLPENVFSAIERGHTPDVPMVVGSTKDEMTLLGVDIVAGLSDDVIDDILFGMLGDVAEDVLRLYQAEHPDVSPADRLLTLWAETTRIPVLRLAENKVRYSTTPVFCYFFRWESPAAGGKYKSTHIVDAPFWFDNVDSAPITHGGPERYELAAKMSTALVSFARTGDPRHDGLPDWPRYDLDSRPTMILDAECRLELDPLGKQREIMSTIPLRKLSKRGM</sequence>
<protein>
    <recommendedName>
        <fullName evidence="3">Carboxylic ester hydrolase</fullName>
        <ecNumber evidence="3">3.1.1.-</ecNumber>
    </recommendedName>
</protein>
<keyword evidence="2 3" id="KW-0378">Hydrolase</keyword>
<dbReference type="RefSeq" id="WP_165960294.1">
    <property type="nucleotide sequence ID" value="NZ_SLWS01000002.1"/>
</dbReference>
<evidence type="ECO:0000256" key="1">
    <source>
        <dbReference type="ARBA" id="ARBA00005964"/>
    </source>
</evidence>
<dbReference type="EC" id="3.1.1.-" evidence="3"/>